<feature type="transmembrane region" description="Helical" evidence="9">
    <location>
        <begin position="265"/>
        <end position="291"/>
    </location>
</feature>
<dbReference type="InterPro" id="IPR050256">
    <property type="entry name" value="Glycosyltransferase_2"/>
</dbReference>
<feature type="transmembrane region" description="Helical" evidence="9">
    <location>
        <begin position="236"/>
        <end position="253"/>
    </location>
</feature>
<dbReference type="SUPFAM" id="SSF53448">
    <property type="entry name" value="Nucleotide-diphospho-sugar transferases"/>
    <property type="match status" value="1"/>
</dbReference>
<dbReference type="STRING" id="1914963.AWW67_17195"/>
<feature type="domain" description="Glycosyltransferase 2-like" evidence="10">
    <location>
        <begin position="8"/>
        <end position="169"/>
    </location>
</feature>
<dbReference type="RefSeq" id="WP_062300430.1">
    <property type="nucleotide sequence ID" value="NZ_LRPB01000006.1"/>
</dbReference>
<evidence type="ECO:0000256" key="5">
    <source>
        <dbReference type="ARBA" id="ARBA00022692"/>
    </source>
</evidence>
<evidence type="ECO:0000259" key="10">
    <source>
        <dbReference type="Pfam" id="PF00535"/>
    </source>
</evidence>
<organism evidence="11 12">
    <name type="scientific">Roseivirga seohaensis</name>
    <dbReference type="NCBI Taxonomy" id="1914963"/>
    <lineage>
        <taxon>Bacteria</taxon>
        <taxon>Pseudomonadati</taxon>
        <taxon>Bacteroidota</taxon>
        <taxon>Cytophagia</taxon>
        <taxon>Cytophagales</taxon>
        <taxon>Roseivirgaceae</taxon>
        <taxon>Roseivirga</taxon>
    </lineage>
</organism>
<accession>A0A150Y225</accession>
<keyword evidence="5 9" id="KW-0812">Transmembrane</keyword>
<reference evidence="11 12" key="1">
    <citation type="submission" date="2016-01" db="EMBL/GenBank/DDBJ databases">
        <title>Genome sequencing of Roseivirga seohaensis SW-152.</title>
        <authorList>
            <person name="Selvaratnam C."/>
            <person name="Thevarajoo S."/>
            <person name="Goh K.M."/>
            <person name="Ee R."/>
            <person name="Chan K.-G."/>
            <person name="Chong C.S."/>
        </authorList>
    </citation>
    <scope>NUCLEOTIDE SEQUENCE [LARGE SCALE GENOMIC DNA]</scope>
    <source>
        <strain evidence="11 12">SW-152</strain>
    </source>
</reference>
<dbReference type="Gene3D" id="3.90.550.10">
    <property type="entry name" value="Spore Coat Polysaccharide Biosynthesis Protein SpsA, Chain A"/>
    <property type="match status" value="1"/>
</dbReference>
<evidence type="ECO:0000256" key="8">
    <source>
        <dbReference type="ARBA" id="ARBA00038152"/>
    </source>
</evidence>
<keyword evidence="2" id="KW-1003">Cell membrane</keyword>
<keyword evidence="7 9" id="KW-0472">Membrane</keyword>
<dbReference type="Pfam" id="PF00535">
    <property type="entry name" value="Glycos_transf_2"/>
    <property type="match status" value="1"/>
</dbReference>
<dbReference type="FunFam" id="3.90.550.10:FF:000079">
    <property type="entry name" value="Probable glycosyl transferase"/>
    <property type="match status" value="1"/>
</dbReference>
<dbReference type="PANTHER" id="PTHR48090:SF1">
    <property type="entry name" value="PROPHAGE BACTOPRENOL GLUCOSYL TRANSFERASE HOMOLOG"/>
    <property type="match status" value="1"/>
</dbReference>
<dbReference type="Proteomes" id="UP000075663">
    <property type="component" value="Unassembled WGS sequence"/>
</dbReference>
<keyword evidence="4 11" id="KW-0808">Transferase</keyword>
<sequence length="316" mass="35884">MLAPAINIVIPLYNEEEVFEQLIARLTALIDSFPKSIEVILVDDGSLDKTPKLITELALRDQRFQAIILSRNFGHQIALSAGLEEVNASEGVMVIDGDLQDPPELLSQFYSEFKNGYDVIYGVRSIRRDEGLFKKKTSFYFYRVLRKLTNIDIPMDSGDFCFMSSRVVKVLSSMPEERRFIRGMRAWVGFNQTSVSYNRDERHAGSTKYSIGKMLKLAFDAIYGFSDIPIKLMTRLGLATIIFSFAYLIYSLLKKLFFGGVASGFSGLLFSMILLSGVQLFSLGILGEYIVRTFFQTKLRPLFIVKETIKNKTKLE</sequence>
<dbReference type="InterPro" id="IPR001173">
    <property type="entry name" value="Glyco_trans_2-like"/>
</dbReference>
<dbReference type="GO" id="GO:0016757">
    <property type="term" value="F:glycosyltransferase activity"/>
    <property type="evidence" value="ECO:0007669"/>
    <property type="project" value="UniProtKB-KW"/>
</dbReference>
<keyword evidence="3" id="KW-0328">Glycosyltransferase</keyword>
<dbReference type="EMBL" id="LRPB01000006">
    <property type="protein sequence ID" value="KYG84976.1"/>
    <property type="molecule type" value="Genomic_DNA"/>
</dbReference>
<evidence type="ECO:0000256" key="2">
    <source>
        <dbReference type="ARBA" id="ARBA00022475"/>
    </source>
</evidence>
<evidence type="ECO:0000256" key="1">
    <source>
        <dbReference type="ARBA" id="ARBA00004651"/>
    </source>
</evidence>
<evidence type="ECO:0000256" key="9">
    <source>
        <dbReference type="SAM" id="Phobius"/>
    </source>
</evidence>
<comment type="caution">
    <text evidence="11">The sequence shown here is derived from an EMBL/GenBank/DDBJ whole genome shotgun (WGS) entry which is preliminary data.</text>
</comment>
<protein>
    <submittedName>
        <fullName evidence="11">Glycosyl transferase</fullName>
    </submittedName>
</protein>
<evidence type="ECO:0000313" key="12">
    <source>
        <dbReference type="Proteomes" id="UP000075663"/>
    </source>
</evidence>
<keyword evidence="6 9" id="KW-1133">Transmembrane helix</keyword>
<evidence type="ECO:0000313" key="11">
    <source>
        <dbReference type="EMBL" id="KYG84976.1"/>
    </source>
</evidence>
<comment type="subcellular location">
    <subcellularLocation>
        <location evidence="1">Cell membrane</location>
        <topology evidence="1">Multi-pass membrane protein</topology>
    </subcellularLocation>
</comment>
<dbReference type="AlphaFoldDB" id="A0A150Y225"/>
<dbReference type="PANTHER" id="PTHR48090">
    <property type="entry name" value="UNDECAPRENYL-PHOSPHATE 4-DEOXY-4-FORMAMIDO-L-ARABINOSE TRANSFERASE-RELATED"/>
    <property type="match status" value="1"/>
</dbReference>
<evidence type="ECO:0000256" key="6">
    <source>
        <dbReference type="ARBA" id="ARBA00022989"/>
    </source>
</evidence>
<name>A0A150Y225_9BACT</name>
<proteinExistence type="inferred from homology"/>
<dbReference type="GO" id="GO:0005886">
    <property type="term" value="C:plasma membrane"/>
    <property type="evidence" value="ECO:0007669"/>
    <property type="project" value="UniProtKB-SubCell"/>
</dbReference>
<comment type="similarity">
    <text evidence="8">Belongs to the glycosyltransferase 2 family. GtrB subfamily.</text>
</comment>
<dbReference type="InterPro" id="IPR029044">
    <property type="entry name" value="Nucleotide-diphossugar_trans"/>
</dbReference>
<evidence type="ECO:0000256" key="4">
    <source>
        <dbReference type="ARBA" id="ARBA00022679"/>
    </source>
</evidence>
<evidence type="ECO:0000256" key="3">
    <source>
        <dbReference type="ARBA" id="ARBA00022676"/>
    </source>
</evidence>
<dbReference type="CDD" id="cd04187">
    <property type="entry name" value="DPM1_like_bac"/>
    <property type="match status" value="1"/>
</dbReference>
<evidence type="ECO:0000256" key="7">
    <source>
        <dbReference type="ARBA" id="ARBA00023136"/>
    </source>
</evidence>
<gene>
    <name evidence="11" type="ORF">AWW67_17195</name>
</gene>